<accession>A0A4P9W745</accession>
<protein>
    <submittedName>
        <fullName evidence="1">Uncharacterized protein</fullName>
    </submittedName>
</protein>
<gene>
    <name evidence="1" type="ORF">BDK51DRAFT_47324</name>
</gene>
<sequence>MSTVPLPAQAECTDRALVSGPSSLGFASGSAIPADGVSLKDIYQGLEIFPYRNLVASIVLAHIGYPFTLLMSTPPLALLSELPCTVMGEHILRQDAQLLCNAESSLSSSDPPCRQSALLLLVSSSAWLPIWCFASMDLNIYKWNSPVGNSSIGALFDNSLVAIGDHLYVFGSSASKQSIITNALWQIPIDSLTTATNITSSGTPAPCSNDSAANLGTDRMLVYGGTGAPQPGNSRFPPTSAGLQNTFAFYGM</sequence>
<name>A0A4P9W745_9FUNG</name>
<organism evidence="1 2">
    <name type="scientific">Blyttiomyces helicus</name>
    <dbReference type="NCBI Taxonomy" id="388810"/>
    <lineage>
        <taxon>Eukaryota</taxon>
        <taxon>Fungi</taxon>
        <taxon>Fungi incertae sedis</taxon>
        <taxon>Chytridiomycota</taxon>
        <taxon>Chytridiomycota incertae sedis</taxon>
        <taxon>Chytridiomycetes</taxon>
        <taxon>Chytridiomycetes incertae sedis</taxon>
        <taxon>Blyttiomyces</taxon>
    </lineage>
</organism>
<dbReference type="Proteomes" id="UP000269721">
    <property type="component" value="Unassembled WGS sequence"/>
</dbReference>
<dbReference type="SUPFAM" id="SSF50965">
    <property type="entry name" value="Galactose oxidase, central domain"/>
    <property type="match status" value="1"/>
</dbReference>
<dbReference type="AlphaFoldDB" id="A0A4P9W745"/>
<dbReference type="InterPro" id="IPR011043">
    <property type="entry name" value="Gal_Oxase/kelch_b-propeller"/>
</dbReference>
<reference evidence="2" key="1">
    <citation type="journal article" date="2018" name="Nat. Microbiol.">
        <title>Leveraging single-cell genomics to expand the fungal tree of life.</title>
        <authorList>
            <person name="Ahrendt S.R."/>
            <person name="Quandt C.A."/>
            <person name="Ciobanu D."/>
            <person name="Clum A."/>
            <person name="Salamov A."/>
            <person name="Andreopoulos B."/>
            <person name="Cheng J.F."/>
            <person name="Woyke T."/>
            <person name="Pelin A."/>
            <person name="Henrissat B."/>
            <person name="Reynolds N.K."/>
            <person name="Benny G.L."/>
            <person name="Smith M.E."/>
            <person name="James T.Y."/>
            <person name="Grigoriev I.V."/>
        </authorList>
    </citation>
    <scope>NUCLEOTIDE SEQUENCE [LARGE SCALE GENOMIC DNA]</scope>
</reference>
<evidence type="ECO:0000313" key="2">
    <source>
        <dbReference type="Proteomes" id="UP000269721"/>
    </source>
</evidence>
<dbReference type="EMBL" id="KZ997591">
    <property type="protein sequence ID" value="RKO87213.1"/>
    <property type="molecule type" value="Genomic_DNA"/>
</dbReference>
<evidence type="ECO:0000313" key="1">
    <source>
        <dbReference type="EMBL" id="RKO87213.1"/>
    </source>
</evidence>
<keyword evidence="2" id="KW-1185">Reference proteome</keyword>
<dbReference type="Gene3D" id="2.120.10.80">
    <property type="entry name" value="Kelch-type beta propeller"/>
    <property type="match status" value="1"/>
</dbReference>
<dbReference type="InterPro" id="IPR015915">
    <property type="entry name" value="Kelch-typ_b-propeller"/>
</dbReference>
<proteinExistence type="predicted"/>